<dbReference type="InterPro" id="IPR019885">
    <property type="entry name" value="Tscrpt_reg_HTH_AsnC-type_CS"/>
</dbReference>
<evidence type="ECO:0000259" key="4">
    <source>
        <dbReference type="PROSITE" id="PS50956"/>
    </source>
</evidence>
<keyword evidence="3" id="KW-0804">Transcription</keyword>
<dbReference type="PANTHER" id="PTHR30154">
    <property type="entry name" value="LEUCINE-RESPONSIVE REGULATORY PROTEIN"/>
    <property type="match status" value="1"/>
</dbReference>
<evidence type="ECO:0000256" key="1">
    <source>
        <dbReference type="ARBA" id="ARBA00023015"/>
    </source>
</evidence>
<dbReference type="InterPro" id="IPR019888">
    <property type="entry name" value="Tscrpt_reg_AsnC-like"/>
</dbReference>
<dbReference type="CDD" id="cd00090">
    <property type="entry name" value="HTH_ARSR"/>
    <property type="match status" value="1"/>
</dbReference>
<proteinExistence type="predicted"/>
<dbReference type="PRINTS" id="PR00033">
    <property type="entry name" value="HTHASNC"/>
</dbReference>
<name>A0ABW5WNZ2_9FLAO</name>
<comment type="caution">
    <text evidence="5">The sequence shown here is derived from an EMBL/GenBank/DDBJ whole genome shotgun (WGS) entry which is preliminary data.</text>
</comment>
<dbReference type="PROSITE" id="PS50956">
    <property type="entry name" value="HTH_ASNC_2"/>
    <property type="match status" value="1"/>
</dbReference>
<dbReference type="InterPro" id="IPR000485">
    <property type="entry name" value="AsnC-type_HTH_dom"/>
</dbReference>
<evidence type="ECO:0000256" key="2">
    <source>
        <dbReference type="ARBA" id="ARBA00023125"/>
    </source>
</evidence>
<dbReference type="InterPro" id="IPR019887">
    <property type="entry name" value="Tscrpt_reg_AsnC/Lrp_C"/>
</dbReference>
<dbReference type="InterPro" id="IPR011991">
    <property type="entry name" value="ArsR-like_HTH"/>
</dbReference>
<dbReference type="SUPFAM" id="SSF54909">
    <property type="entry name" value="Dimeric alpha+beta barrel"/>
    <property type="match status" value="1"/>
</dbReference>
<dbReference type="Gene3D" id="3.30.70.920">
    <property type="match status" value="1"/>
</dbReference>
<keyword evidence="6" id="KW-1185">Reference proteome</keyword>
<dbReference type="SUPFAM" id="SSF46785">
    <property type="entry name" value="Winged helix' DNA-binding domain"/>
    <property type="match status" value="1"/>
</dbReference>
<keyword evidence="1" id="KW-0805">Transcription regulation</keyword>
<dbReference type="Gene3D" id="1.10.10.10">
    <property type="entry name" value="Winged helix-like DNA-binding domain superfamily/Winged helix DNA-binding domain"/>
    <property type="match status" value="1"/>
</dbReference>
<evidence type="ECO:0000313" key="6">
    <source>
        <dbReference type="Proteomes" id="UP001597533"/>
    </source>
</evidence>
<keyword evidence="2" id="KW-0238">DNA-binding</keyword>
<protein>
    <submittedName>
        <fullName evidence="5">Lrp/AsnC family transcriptional regulator</fullName>
    </submittedName>
</protein>
<dbReference type="SMART" id="SM00344">
    <property type="entry name" value="HTH_ASNC"/>
    <property type="match status" value="1"/>
</dbReference>
<reference evidence="6" key="1">
    <citation type="journal article" date="2019" name="Int. J. Syst. Evol. Microbiol.">
        <title>The Global Catalogue of Microorganisms (GCM) 10K type strain sequencing project: providing services to taxonomists for standard genome sequencing and annotation.</title>
        <authorList>
            <consortium name="The Broad Institute Genomics Platform"/>
            <consortium name="The Broad Institute Genome Sequencing Center for Infectious Disease"/>
            <person name="Wu L."/>
            <person name="Ma J."/>
        </authorList>
    </citation>
    <scope>NUCLEOTIDE SEQUENCE [LARGE SCALE GENOMIC DNA]</scope>
    <source>
        <strain evidence="6">KCTC 32141</strain>
    </source>
</reference>
<evidence type="ECO:0000256" key="3">
    <source>
        <dbReference type="ARBA" id="ARBA00023163"/>
    </source>
</evidence>
<evidence type="ECO:0000313" key="5">
    <source>
        <dbReference type="EMBL" id="MFD2824184.1"/>
    </source>
</evidence>
<dbReference type="PANTHER" id="PTHR30154:SF34">
    <property type="entry name" value="TRANSCRIPTIONAL REGULATOR AZLB"/>
    <property type="match status" value="1"/>
</dbReference>
<dbReference type="InterPro" id="IPR036388">
    <property type="entry name" value="WH-like_DNA-bd_sf"/>
</dbReference>
<dbReference type="Pfam" id="PF13412">
    <property type="entry name" value="HTH_24"/>
    <property type="match status" value="1"/>
</dbReference>
<dbReference type="EMBL" id="JBHUOV010000007">
    <property type="protein sequence ID" value="MFD2824184.1"/>
    <property type="molecule type" value="Genomic_DNA"/>
</dbReference>
<dbReference type="RefSeq" id="WP_183488627.1">
    <property type="nucleotide sequence ID" value="NZ_JBHUOV010000007.1"/>
</dbReference>
<accession>A0ABW5WNZ2</accession>
<organism evidence="5 6">
    <name type="scientific">Lacinutrix iliipiscaria</name>
    <dbReference type="NCBI Taxonomy" id="1230532"/>
    <lineage>
        <taxon>Bacteria</taxon>
        <taxon>Pseudomonadati</taxon>
        <taxon>Bacteroidota</taxon>
        <taxon>Flavobacteriia</taxon>
        <taxon>Flavobacteriales</taxon>
        <taxon>Flavobacteriaceae</taxon>
        <taxon>Lacinutrix</taxon>
    </lineage>
</organism>
<dbReference type="InterPro" id="IPR011008">
    <property type="entry name" value="Dimeric_a/b-barrel"/>
</dbReference>
<dbReference type="PROSITE" id="PS00519">
    <property type="entry name" value="HTH_ASNC_1"/>
    <property type="match status" value="1"/>
</dbReference>
<gene>
    <name evidence="5" type="ORF">ACFS5M_10935</name>
</gene>
<dbReference type="Proteomes" id="UP001597533">
    <property type="component" value="Unassembled WGS sequence"/>
</dbReference>
<dbReference type="InterPro" id="IPR036390">
    <property type="entry name" value="WH_DNA-bd_sf"/>
</dbReference>
<feature type="domain" description="HTH asnC-type" evidence="4">
    <location>
        <begin position="3"/>
        <end position="64"/>
    </location>
</feature>
<dbReference type="Pfam" id="PF01037">
    <property type="entry name" value="AsnC_trans_reg"/>
    <property type="match status" value="1"/>
</dbReference>
<sequence length="149" mass="17015">MSIDRLNWKILKCLQENARQSNAEIGRQVGITSPAVSERIKKMEDLGIIQNHITLISPFEVGYQLKALITLHAFMGKLKPFLEKVKTFDEVVNCYRITGNENIVMEVVLKNQKHLETFIDQLIVYGESKTQIVLSHVVKNNAIKPLLKN</sequence>